<proteinExistence type="inferred from homology"/>
<evidence type="ECO:0000256" key="7">
    <source>
        <dbReference type="SAM" id="MobiDB-lite"/>
    </source>
</evidence>
<feature type="transmembrane region" description="Helical" evidence="6">
    <location>
        <begin position="274"/>
        <end position="293"/>
    </location>
</feature>
<dbReference type="InterPro" id="IPR007248">
    <property type="entry name" value="Mpv17_PMP22"/>
</dbReference>
<feature type="transmembrane region" description="Helical" evidence="6">
    <location>
        <begin position="175"/>
        <end position="196"/>
    </location>
</feature>
<evidence type="ECO:0000313" key="8">
    <source>
        <dbReference type="EMBL" id="KAJ8770343.1"/>
    </source>
</evidence>
<evidence type="ECO:0000256" key="3">
    <source>
        <dbReference type="ARBA" id="ARBA00022692"/>
    </source>
</evidence>
<dbReference type="Pfam" id="PF04117">
    <property type="entry name" value="Mpv17_PMP22"/>
    <property type="match status" value="1"/>
</dbReference>
<evidence type="ECO:0000256" key="5">
    <source>
        <dbReference type="ARBA" id="ARBA00023136"/>
    </source>
</evidence>
<keyword evidence="3 6" id="KW-0812">Transmembrane</keyword>
<dbReference type="GO" id="GO:0005737">
    <property type="term" value="C:cytoplasm"/>
    <property type="evidence" value="ECO:0007669"/>
    <property type="project" value="TreeGrafter"/>
</dbReference>
<sequence length="302" mass="32712">MAKIVSNPLSFSPRYCLQLGSNSQLCLDRVQTNAPRVCCCCSSTDSLYANLLNSYLGAVFKDVGHCNTGFRQLGFEKFRNLAVSDVGPGGGGPGGSPGGGGDGGGGNSGGRGEGHDFDADGGGQNLSFISWYLTLLAEHPVWTKAVTSAVLTLLGDLICGLVIEQVASPDFKRTFLFTFLGFALVGPKLHFWYLYLSKLMPKPGATGALSRLLLDQFLFSPTFIGVFLSTLATQEGKASQVVPKRQQEWFSAVLANWQLWIPFRFLNFRFVPQQFQVLAANVIALAWNVILSFKAHKKVLSK</sequence>
<evidence type="ECO:0000256" key="6">
    <source>
        <dbReference type="RuleBase" id="RU363053"/>
    </source>
</evidence>
<keyword evidence="4 6" id="KW-1133">Transmembrane helix</keyword>
<keyword evidence="9" id="KW-1185">Reference proteome</keyword>
<organism evidence="8 9">
    <name type="scientific">Erythroxylum novogranatense</name>
    <dbReference type="NCBI Taxonomy" id="1862640"/>
    <lineage>
        <taxon>Eukaryota</taxon>
        <taxon>Viridiplantae</taxon>
        <taxon>Streptophyta</taxon>
        <taxon>Embryophyta</taxon>
        <taxon>Tracheophyta</taxon>
        <taxon>Spermatophyta</taxon>
        <taxon>Magnoliopsida</taxon>
        <taxon>eudicotyledons</taxon>
        <taxon>Gunneridae</taxon>
        <taxon>Pentapetalae</taxon>
        <taxon>rosids</taxon>
        <taxon>fabids</taxon>
        <taxon>Malpighiales</taxon>
        <taxon>Erythroxylaceae</taxon>
        <taxon>Erythroxylum</taxon>
    </lineage>
</organism>
<keyword evidence="5 6" id="KW-0472">Membrane</keyword>
<dbReference type="PANTHER" id="PTHR11266">
    <property type="entry name" value="PEROXISOMAL MEMBRANE PROTEIN 2, PXMP2 MPV17"/>
    <property type="match status" value="1"/>
</dbReference>
<dbReference type="Proteomes" id="UP001159364">
    <property type="component" value="Linkage Group LG03"/>
</dbReference>
<evidence type="ECO:0000256" key="1">
    <source>
        <dbReference type="ARBA" id="ARBA00004141"/>
    </source>
</evidence>
<protein>
    <submittedName>
        <fullName evidence="8">Uncharacterized protein</fullName>
    </submittedName>
</protein>
<comment type="subcellular location">
    <subcellularLocation>
        <location evidence="1">Membrane</location>
        <topology evidence="1">Multi-pass membrane protein</topology>
    </subcellularLocation>
</comment>
<accession>A0AAV8TXB2</accession>
<dbReference type="PANTHER" id="PTHR11266:SF80">
    <property type="entry name" value="PEROXISOMAL MEMBRANE PROTEIN 2"/>
    <property type="match status" value="1"/>
</dbReference>
<comment type="similarity">
    <text evidence="2 6">Belongs to the peroxisomal membrane protein PXMP2/4 family.</text>
</comment>
<name>A0AAV8TXB2_9ROSI</name>
<evidence type="ECO:0000313" key="9">
    <source>
        <dbReference type="Proteomes" id="UP001159364"/>
    </source>
</evidence>
<comment type="caution">
    <text evidence="8">The sequence shown here is derived from an EMBL/GenBank/DDBJ whole genome shotgun (WGS) entry which is preliminary data.</text>
</comment>
<reference evidence="8 9" key="1">
    <citation type="submission" date="2021-09" db="EMBL/GenBank/DDBJ databases">
        <title>Genomic insights and catalytic innovation underlie evolution of tropane alkaloids biosynthesis.</title>
        <authorList>
            <person name="Wang Y.-J."/>
            <person name="Tian T."/>
            <person name="Huang J.-P."/>
            <person name="Huang S.-X."/>
        </authorList>
    </citation>
    <scope>NUCLEOTIDE SEQUENCE [LARGE SCALE GENOMIC DNA]</scope>
    <source>
        <strain evidence="8">KIB-2018</strain>
        <tissue evidence="8">Leaf</tissue>
    </source>
</reference>
<dbReference type="AlphaFoldDB" id="A0AAV8TXB2"/>
<dbReference type="GO" id="GO:0016020">
    <property type="term" value="C:membrane"/>
    <property type="evidence" value="ECO:0007669"/>
    <property type="project" value="UniProtKB-SubCell"/>
</dbReference>
<feature type="region of interest" description="Disordered" evidence="7">
    <location>
        <begin position="89"/>
        <end position="116"/>
    </location>
</feature>
<dbReference type="EMBL" id="JAIWQS010000003">
    <property type="protein sequence ID" value="KAJ8770343.1"/>
    <property type="molecule type" value="Genomic_DNA"/>
</dbReference>
<feature type="compositionally biased region" description="Gly residues" evidence="7">
    <location>
        <begin position="89"/>
        <end position="111"/>
    </location>
</feature>
<feature type="transmembrane region" description="Helical" evidence="6">
    <location>
        <begin position="208"/>
        <end position="228"/>
    </location>
</feature>
<evidence type="ECO:0000256" key="2">
    <source>
        <dbReference type="ARBA" id="ARBA00006824"/>
    </source>
</evidence>
<evidence type="ECO:0000256" key="4">
    <source>
        <dbReference type="ARBA" id="ARBA00022989"/>
    </source>
</evidence>
<gene>
    <name evidence="8" type="ORF">K2173_014953</name>
</gene>